<reference evidence="15 16" key="1">
    <citation type="submission" date="2016-06" db="EMBL/GenBank/DDBJ databases">
        <authorList>
            <consortium name="Pathogen Informatics"/>
        </authorList>
    </citation>
    <scope>NUCLEOTIDE SEQUENCE [LARGE SCALE GENOMIC DNA]</scope>
    <source>
        <strain evidence="15">PmlGA01</strain>
    </source>
</reference>
<feature type="region of interest" description="Disordered" evidence="12">
    <location>
        <begin position="218"/>
        <end position="242"/>
    </location>
</feature>
<proteinExistence type="inferred from homology"/>
<evidence type="ECO:0000256" key="4">
    <source>
        <dbReference type="ARBA" id="ARBA00012867"/>
    </source>
</evidence>
<evidence type="ECO:0000259" key="14">
    <source>
        <dbReference type="Pfam" id="PF01593"/>
    </source>
</evidence>
<dbReference type="GO" id="GO:0006782">
    <property type="term" value="P:protoporphyrinogen IX biosynthetic process"/>
    <property type="evidence" value="ECO:0007669"/>
    <property type="project" value="UniProtKB-UniRule"/>
</dbReference>
<name>A0A1C3KDZ1_PLAMA</name>
<keyword evidence="13" id="KW-1133">Transmembrane helix</keyword>
<dbReference type="InterPro" id="IPR036188">
    <property type="entry name" value="FAD/NAD-bd_sf"/>
</dbReference>
<dbReference type="UniPathway" id="UPA00251">
    <property type="reaction ID" value="UER00324"/>
</dbReference>
<dbReference type="GO" id="GO:0005743">
    <property type="term" value="C:mitochondrial inner membrane"/>
    <property type="evidence" value="ECO:0007669"/>
    <property type="project" value="UniProtKB-SubCell"/>
</dbReference>
<keyword evidence="7 11" id="KW-0560">Oxidoreductase</keyword>
<evidence type="ECO:0000313" key="15">
    <source>
        <dbReference type="EMBL" id="SBT71824.1"/>
    </source>
</evidence>
<evidence type="ECO:0000256" key="2">
    <source>
        <dbReference type="ARBA" id="ARBA00005073"/>
    </source>
</evidence>
<comment type="function">
    <text evidence="1 11">Catalyzes the 6-electron oxidation of protoporphyrinogen-IX to form protoporphyrin-IX.</text>
</comment>
<evidence type="ECO:0000256" key="6">
    <source>
        <dbReference type="ARBA" id="ARBA00022827"/>
    </source>
</evidence>
<dbReference type="InterPro" id="IPR004572">
    <property type="entry name" value="Protoporphyrinogen_oxidase"/>
</dbReference>
<comment type="cofactor">
    <cofactor evidence="11">
        <name>FAD</name>
        <dbReference type="ChEBI" id="CHEBI:57692"/>
    </cofactor>
    <text evidence="11">Binds 1 FAD per subunit.</text>
</comment>
<evidence type="ECO:0000256" key="7">
    <source>
        <dbReference type="ARBA" id="ARBA00023002"/>
    </source>
</evidence>
<comment type="catalytic activity">
    <reaction evidence="10 11">
        <text>protoporphyrinogen IX + 3 O2 = protoporphyrin IX + 3 H2O2</text>
        <dbReference type="Rhea" id="RHEA:25576"/>
        <dbReference type="ChEBI" id="CHEBI:15379"/>
        <dbReference type="ChEBI" id="CHEBI:16240"/>
        <dbReference type="ChEBI" id="CHEBI:57306"/>
        <dbReference type="ChEBI" id="CHEBI:57307"/>
        <dbReference type="EC" id="1.3.3.4"/>
    </reaction>
</comment>
<evidence type="ECO:0000256" key="13">
    <source>
        <dbReference type="SAM" id="Phobius"/>
    </source>
</evidence>
<comment type="subcellular location">
    <subcellularLocation>
        <location evidence="11">Mitochondrion inner membrane</location>
    </subcellularLocation>
</comment>
<dbReference type="GO" id="GO:0004729">
    <property type="term" value="F:oxygen-dependent protoporphyrinogen oxidase activity"/>
    <property type="evidence" value="ECO:0007669"/>
    <property type="project" value="UniProtKB-UniRule"/>
</dbReference>
<dbReference type="VEuPathDB" id="PlasmoDB:PmUG01_10039300"/>
<keyword evidence="13" id="KW-0812">Transmembrane</keyword>
<dbReference type="EC" id="1.3.3.4" evidence="4 11"/>
<protein>
    <recommendedName>
        <fullName evidence="4 11">Protoporphyrinogen oxidase</fullName>
        <ecNumber evidence="4 11">1.3.3.4</ecNumber>
    </recommendedName>
</protein>
<keyword evidence="13" id="KW-0472">Membrane</keyword>
<dbReference type="PANTHER" id="PTHR42923">
    <property type="entry name" value="PROTOPORPHYRINOGEN OXIDASE"/>
    <property type="match status" value="1"/>
</dbReference>
<dbReference type="Pfam" id="PF01593">
    <property type="entry name" value="Amino_oxidase"/>
    <property type="match status" value="1"/>
</dbReference>
<organism evidence="15 16">
    <name type="scientific">Plasmodium malariae</name>
    <dbReference type="NCBI Taxonomy" id="5858"/>
    <lineage>
        <taxon>Eukaryota</taxon>
        <taxon>Sar</taxon>
        <taxon>Alveolata</taxon>
        <taxon>Apicomplexa</taxon>
        <taxon>Aconoidasida</taxon>
        <taxon>Haemosporida</taxon>
        <taxon>Plasmodiidae</taxon>
        <taxon>Plasmodium</taxon>
        <taxon>Plasmodium (Plasmodium)</taxon>
    </lineage>
</organism>
<keyword evidence="6 11" id="KW-0274">FAD</keyword>
<dbReference type="Proteomes" id="UP000219799">
    <property type="component" value="Chromosome 10"/>
</dbReference>
<evidence type="ECO:0000313" key="16">
    <source>
        <dbReference type="Proteomes" id="UP000219799"/>
    </source>
</evidence>
<dbReference type="Pfam" id="PF13450">
    <property type="entry name" value="NAD_binding_8"/>
    <property type="match status" value="1"/>
</dbReference>
<dbReference type="AlphaFoldDB" id="A0A1C3KDZ1"/>
<gene>
    <name evidence="15" type="primary">PPO</name>
    <name evidence="15" type="ORF">PMLGA01_100030500</name>
</gene>
<evidence type="ECO:0000256" key="12">
    <source>
        <dbReference type="SAM" id="MobiDB-lite"/>
    </source>
</evidence>
<accession>A0A1C3KDZ1</accession>
<evidence type="ECO:0000256" key="5">
    <source>
        <dbReference type="ARBA" id="ARBA00022630"/>
    </source>
</evidence>
<feature type="transmembrane region" description="Helical" evidence="13">
    <location>
        <begin position="108"/>
        <end position="128"/>
    </location>
</feature>
<feature type="domain" description="Amine oxidase" evidence="14">
    <location>
        <begin position="362"/>
        <end position="591"/>
    </location>
</feature>
<dbReference type="InterPro" id="IPR050464">
    <property type="entry name" value="Zeta_carotene_desat/Oxidored"/>
</dbReference>
<keyword evidence="5 11" id="KW-0285">Flavoprotein</keyword>
<keyword evidence="8 11" id="KW-0350">Heme biosynthesis</keyword>
<comment type="pathway">
    <text evidence="2 11">Porphyrin-containing compound metabolism; protoporphyrin-IX biosynthesis; protoporphyrin-IX from protoporphyrinogen-IX: step 1/1.</text>
</comment>
<sequence length="623" mass="72577">MHETNESEMNGLSKDEVYDVVIVGGGLFSCCLYYFLKVKNGKLKILIIEKEEKLGGYIKTHKYSKDNTEFLYELGPNLFKLSEESYNLLKQLKLLSDIRILDKKLIRYIYYNNNLYPLHFNIIGYLIFPLIKFSNKIKFIFKLLFRKYKNVNLYDYDISVENYMKENFDLQHYNFLLLPLIYGSCAGKGNISAMSFFLRNLKLLKNSSSTLRIWRDRGTSESCSSPRGDGSSSSSCTTTQGKKEGDMFSPIYSLLNMINSKTTLIHYVKNNILKGYKYSNYNKYLLINKTNNYKVVPSSYIERYFKTIKKICVFVKYLSCKYFPLFGNQSGKKEGWKERKKSKGENEVEKVKDAEGANEAKKRVVGKLISLKSGLYELINALSSYINKKYVFTNQEVDLINRMNEKLWMCSVRKQSETQVIYAKNVILTVNSKICSHILRTILPCNIRQNLFNISYSNIICVTLYFNKKDINIPKNFFGFLSSDKKTHVLGCFYINNMFKERCSDDNIALLTLYIGGQNNAKDIYLEKEELTQIILKDLRQIFKIYNNAHPTILKVKKWYDAIPFYSNNYEKDLKSFLDELYKPQYKNLFVDSGWVTGTSISDRIASAKDLSDFMILKNLSKP</sequence>
<dbReference type="InterPro" id="IPR002937">
    <property type="entry name" value="Amino_oxidase"/>
</dbReference>
<dbReference type="PANTHER" id="PTHR42923:SF3">
    <property type="entry name" value="PROTOPORPHYRINOGEN OXIDASE"/>
    <property type="match status" value="1"/>
</dbReference>
<dbReference type="EMBL" id="LT594498">
    <property type="protein sequence ID" value="SBT71824.1"/>
    <property type="molecule type" value="Genomic_DNA"/>
</dbReference>
<evidence type="ECO:0000256" key="1">
    <source>
        <dbReference type="ARBA" id="ARBA00002600"/>
    </source>
</evidence>
<evidence type="ECO:0000256" key="11">
    <source>
        <dbReference type="RuleBase" id="RU367069"/>
    </source>
</evidence>
<dbReference type="SUPFAM" id="SSF54373">
    <property type="entry name" value="FAD-linked reductases, C-terminal domain"/>
    <property type="match status" value="1"/>
</dbReference>
<evidence type="ECO:0000256" key="10">
    <source>
        <dbReference type="ARBA" id="ARBA00047554"/>
    </source>
</evidence>
<keyword evidence="9 11" id="KW-0627">Porphyrin biosynthesis</keyword>
<feature type="transmembrane region" description="Helical" evidence="13">
    <location>
        <begin position="17"/>
        <end position="36"/>
    </location>
</feature>
<comment type="similarity">
    <text evidence="3 11">Belongs to the protoporphyrinogen/coproporphyrinogen oxidase family. Protoporphyrinogen oxidase subfamily.</text>
</comment>
<dbReference type="SUPFAM" id="SSF51905">
    <property type="entry name" value="FAD/NAD(P)-binding domain"/>
    <property type="match status" value="1"/>
</dbReference>
<dbReference type="Gene3D" id="3.50.50.60">
    <property type="entry name" value="FAD/NAD(P)-binding domain"/>
    <property type="match status" value="2"/>
</dbReference>
<dbReference type="NCBIfam" id="TIGR00562">
    <property type="entry name" value="proto_IX_ox"/>
    <property type="match status" value="1"/>
</dbReference>
<feature type="compositionally biased region" description="Low complexity" evidence="12">
    <location>
        <begin position="220"/>
        <end position="235"/>
    </location>
</feature>
<evidence type="ECO:0000256" key="3">
    <source>
        <dbReference type="ARBA" id="ARBA00010551"/>
    </source>
</evidence>
<evidence type="ECO:0000256" key="8">
    <source>
        <dbReference type="ARBA" id="ARBA00023133"/>
    </source>
</evidence>
<evidence type="ECO:0000256" key="9">
    <source>
        <dbReference type="ARBA" id="ARBA00023244"/>
    </source>
</evidence>